<sequence length="277" mass="30780">MKNNNNTPMVSVIIPTCNRDRLVQEAIASVLAQEFKSFELIVVDDGSTDSTPEILGSYGDAITVIRQENRGVSAARNAGIAVAKGELIALLDSDDLWMAEKLAVQTAFFQQHPDALICQTEEIWVRNGVRVNPKKKHRKLSGMIFEPSLALCLVSPSAVMMRRELFSHVGLFDESLPACEDYDLWLRVGCRYPVHLIDRPLIVKRGGHEDQLSGAPGLDKYRIQSLLKLLDGDLLSPEQSQAARKMLKEKSSIYASGCLKRGRGEEARYYLRIAGPV</sequence>
<dbReference type="SUPFAM" id="SSF53448">
    <property type="entry name" value="Nucleotide-diphospho-sugar transferases"/>
    <property type="match status" value="1"/>
</dbReference>
<proteinExistence type="predicted"/>
<dbReference type="AlphaFoldDB" id="A0A401FXC4"/>
<protein>
    <submittedName>
        <fullName evidence="2">Glycosyl transferase</fullName>
    </submittedName>
</protein>
<keyword evidence="3" id="KW-1185">Reference proteome</keyword>
<gene>
    <name evidence="2" type="ORF">DENIS_2561</name>
</gene>
<accession>A0A401FXC4</accession>
<organism evidence="2 3">
    <name type="scientific">Desulfonema ishimotonii</name>
    <dbReference type="NCBI Taxonomy" id="45657"/>
    <lineage>
        <taxon>Bacteria</taxon>
        <taxon>Pseudomonadati</taxon>
        <taxon>Thermodesulfobacteriota</taxon>
        <taxon>Desulfobacteria</taxon>
        <taxon>Desulfobacterales</taxon>
        <taxon>Desulfococcaceae</taxon>
        <taxon>Desulfonema</taxon>
    </lineage>
</organism>
<comment type="caution">
    <text evidence="2">The sequence shown here is derived from an EMBL/GenBank/DDBJ whole genome shotgun (WGS) entry which is preliminary data.</text>
</comment>
<dbReference type="EMBL" id="BEXT01000001">
    <property type="protein sequence ID" value="GBC61599.1"/>
    <property type="molecule type" value="Genomic_DNA"/>
</dbReference>
<evidence type="ECO:0000313" key="3">
    <source>
        <dbReference type="Proteomes" id="UP000288096"/>
    </source>
</evidence>
<keyword evidence="2" id="KW-0808">Transferase</keyword>
<dbReference type="PANTHER" id="PTHR22916:SF3">
    <property type="entry name" value="UDP-GLCNAC:BETAGAL BETA-1,3-N-ACETYLGLUCOSAMINYLTRANSFERASE-LIKE PROTEIN 1"/>
    <property type="match status" value="1"/>
</dbReference>
<feature type="domain" description="Glycosyltransferase 2-like" evidence="1">
    <location>
        <begin position="11"/>
        <end position="169"/>
    </location>
</feature>
<dbReference type="GO" id="GO:0016758">
    <property type="term" value="F:hexosyltransferase activity"/>
    <property type="evidence" value="ECO:0007669"/>
    <property type="project" value="UniProtKB-ARBA"/>
</dbReference>
<reference evidence="3" key="2">
    <citation type="submission" date="2019-01" db="EMBL/GenBank/DDBJ databases">
        <title>Genome sequence of Desulfonema ishimotonii strain Tokyo 01.</title>
        <authorList>
            <person name="Fukui M."/>
        </authorList>
    </citation>
    <scope>NUCLEOTIDE SEQUENCE [LARGE SCALE GENOMIC DNA]</scope>
    <source>
        <strain evidence="3">Tokyo 01</strain>
    </source>
</reference>
<name>A0A401FXC4_9BACT</name>
<evidence type="ECO:0000259" key="1">
    <source>
        <dbReference type="Pfam" id="PF00535"/>
    </source>
</evidence>
<dbReference type="OrthoDB" id="5291101at2"/>
<reference evidence="3" key="1">
    <citation type="submission" date="2017-11" db="EMBL/GenBank/DDBJ databases">
        <authorList>
            <person name="Watanabe M."/>
            <person name="Kojima H."/>
        </authorList>
    </citation>
    <scope>NUCLEOTIDE SEQUENCE [LARGE SCALE GENOMIC DNA]</scope>
    <source>
        <strain evidence="3">Tokyo 01</strain>
    </source>
</reference>
<evidence type="ECO:0000313" key="2">
    <source>
        <dbReference type="EMBL" id="GBC61599.1"/>
    </source>
</evidence>
<dbReference type="Pfam" id="PF00535">
    <property type="entry name" value="Glycos_transf_2"/>
    <property type="match status" value="1"/>
</dbReference>
<dbReference type="InterPro" id="IPR029044">
    <property type="entry name" value="Nucleotide-diphossugar_trans"/>
</dbReference>
<dbReference type="PANTHER" id="PTHR22916">
    <property type="entry name" value="GLYCOSYLTRANSFERASE"/>
    <property type="match status" value="1"/>
</dbReference>
<dbReference type="InterPro" id="IPR001173">
    <property type="entry name" value="Glyco_trans_2-like"/>
</dbReference>
<dbReference type="Proteomes" id="UP000288096">
    <property type="component" value="Unassembled WGS sequence"/>
</dbReference>
<dbReference type="Gene3D" id="3.90.550.10">
    <property type="entry name" value="Spore Coat Polysaccharide Biosynthesis Protein SpsA, Chain A"/>
    <property type="match status" value="1"/>
</dbReference>